<protein>
    <submittedName>
        <fullName evidence="6">LysR family transcriptional regulator</fullName>
    </submittedName>
</protein>
<dbReference type="EMBL" id="JAMSKV010000014">
    <property type="protein sequence ID" value="MCQ8279599.1"/>
    <property type="molecule type" value="Genomic_DNA"/>
</dbReference>
<keyword evidence="4" id="KW-0804">Transcription</keyword>
<keyword evidence="3" id="KW-0238">DNA-binding</keyword>
<dbReference type="Gene3D" id="1.10.10.10">
    <property type="entry name" value="Winged helix-like DNA-binding domain superfamily/Winged helix DNA-binding domain"/>
    <property type="match status" value="1"/>
</dbReference>
<evidence type="ECO:0000259" key="5">
    <source>
        <dbReference type="PROSITE" id="PS50931"/>
    </source>
</evidence>
<dbReference type="PANTHER" id="PTHR30419">
    <property type="entry name" value="HTH-TYPE TRANSCRIPTIONAL REGULATOR YBHD"/>
    <property type="match status" value="1"/>
</dbReference>
<proteinExistence type="inferred from homology"/>
<dbReference type="Proteomes" id="UP001524587">
    <property type="component" value="Unassembled WGS sequence"/>
</dbReference>
<dbReference type="InterPro" id="IPR036390">
    <property type="entry name" value="WH_DNA-bd_sf"/>
</dbReference>
<dbReference type="InterPro" id="IPR000847">
    <property type="entry name" value="LysR_HTH_N"/>
</dbReference>
<sequence length="300" mass="32090">MPVFARFLPYFLSVARHGSIRRASEELRIAASAIDRQIQLAEEAFRVALFERTPSGMRLTAAGELLLHQARGWTGDLATLVTQFDDMRGLRRGTVRLAVIDALAKGALVDLTARLLAVHPRLTMSLTVLDNKDVAACVVSGDAELGLMLGPRPSRDLTIQPLRDYPLGFVLPPGHPLAGHETLPASAGAEERVIAPAAPLALHEQMAAIEAVAGFAFNRVASADSIQMIKSLIRAGAGIGILCALDVADEVTRGELSFVPIRTRGIPPLTLALCTSRTRQIAGPARLLMSQIEEGFGTEP</sequence>
<keyword evidence="7" id="KW-1185">Reference proteome</keyword>
<keyword evidence="2" id="KW-0805">Transcription regulation</keyword>
<reference evidence="6 7" key="1">
    <citation type="submission" date="2022-06" db="EMBL/GenBank/DDBJ databases">
        <title>Endosaccharibacter gen. nov., sp. nov., endophytic bacteria isolated from sugarcane.</title>
        <authorList>
            <person name="Pitiwittayakul N."/>
            <person name="Yukphan P."/>
            <person name="Charoenyingcharoen P."/>
            <person name="Tanasupawat S."/>
        </authorList>
    </citation>
    <scope>NUCLEOTIDE SEQUENCE [LARGE SCALE GENOMIC DNA]</scope>
    <source>
        <strain evidence="6 7">KSS8</strain>
    </source>
</reference>
<name>A0ABT1W9N5_9PROT</name>
<evidence type="ECO:0000256" key="4">
    <source>
        <dbReference type="ARBA" id="ARBA00023163"/>
    </source>
</evidence>
<dbReference type="RefSeq" id="WP_422865088.1">
    <property type="nucleotide sequence ID" value="NZ_JAMSKV010000014.1"/>
</dbReference>
<accession>A0ABT1W9N5</accession>
<dbReference type="PROSITE" id="PS50931">
    <property type="entry name" value="HTH_LYSR"/>
    <property type="match status" value="1"/>
</dbReference>
<dbReference type="SUPFAM" id="SSF53850">
    <property type="entry name" value="Periplasmic binding protein-like II"/>
    <property type="match status" value="1"/>
</dbReference>
<dbReference type="Pfam" id="PF03466">
    <property type="entry name" value="LysR_substrate"/>
    <property type="match status" value="1"/>
</dbReference>
<organism evidence="6 7">
    <name type="scientific">Endosaccharibacter trunci</name>
    <dbReference type="NCBI Taxonomy" id="2812733"/>
    <lineage>
        <taxon>Bacteria</taxon>
        <taxon>Pseudomonadati</taxon>
        <taxon>Pseudomonadota</taxon>
        <taxon>Alphaproteobacteria</taxon>
        <taxon>Acetobacterales</taxon>
        <taxon>Acetobacteraceae</taxon>
        <taxon>Endosaccharibacter</taxon>
    </lineage>
</organism>
<evidence type="ECO:0000256" key="2">
    <source>
        <dbReference type="ARBA" id="ARBA00023015"/>
    </source>
</evidence>
<dbReference type="CDD" id="cd05466">
    <property type="entry name" value="PBP2_LTTR_substrate"/>
    <property type="match status" value="1"/>
</dbReference>
<evidence type="ECO:0000313" key="7">
    <source>
        <dbReference type="Proteomes" id="UP001524587"/>
    </source>
</evidence>
<dbReference type="PANTHER" id="PTHR30419:SF8">
    <property type="entry name" value="NITROGEN ASSIMILATION TRANSCRIPTIONAL ACTIVATOR-RELATED"/>
    <property type="match status" value="1"/>
</dbReference>
<dbReference type="InterPro" id="IPR036388">
    <property type="entry name" value="WH-like_DNA-bd_sf"/>
</dbReference>
<dbReference type="Pfam" id="PF00126">
    <property type="entry name" value="HTH_1"/>
    <property type="match status" value="1"/>
</dbReference>
<dbReference type="Gene3D" id="3.40.190.290">
    <property type="match status" value="1"/>
</dbReference>
<dbReference type="InterPro" id="IPR050950">
    <property type="entry name" value="HTH-type_LysR_regulators"/>
</dbReference>
<dbReference type="SUPFAM" id="SSF46785">
    <property type="entry name" value="Winged helix' DNA-binding domain"/>
    <property type="match status" value="1"/>
</dbReference>
<gene>
    <name evidence="6" type="ORF">NFI95_14235</name>
</gene>
<dbReference type="InterPro" id="IPR005119">
    <property type="entry name" value="LysR_subst-bd"/>
</dbReference>
<evidence type="ECO:0000256" key="1">
    <source>
        <dbReference type="ARBA" id="ARBA00009437"/>
    </source>
</evidence>
<evidence type="ECO:0000313" key="6">
    <source>
        <dbReference type="EMBL" id="MCQ8279599.1"/>
    </source>
</evidence>
<comment type="caution">
    <text evidence="6">The sequence shown here is derived from an EMBL/GenBank/DDBJ whole genome shotgun (WGS) entry which is preliminary data.</text>
</comment>
<feature type="domain" description="HTH lysR-type" evidence="5">
    <location>
        <begin position="10"/>
        <end position="60"/>
    </location>
</feature>
<evidence type="ECO:0000256" key="3">
    <source>
        <dbReference type="ARBA" id="ARBA00023125"/>
    </source>
</evidence>
<comment type="similarity">
    <text evidence="1">Belongs to the LysR transcriptional regulatory family.</text>
</comment>